<proteinExistence type="predicted"/>
<dbReference type="VEuPathDB" id="FungiDB:SAPIO_CDS2831"/>
<reference evidence="1 2" key="1">
    <citation type="journal article" date="2014" name="Genome Announc.">
        <title>Draft genome sequence of the pathogenic fungus Scedosporium apiospermum.</title>
        <authorList>
            <person name="Vandeputte P."/>
            <person name="Ghamrawi S."/>
            <person name="Rechenmann M."/>
            <person name="Iltis A."/>
            <person name="Giraud S."/>
            <person name="Fleury M."/>
            <person name="Thornton C."/>
            <person name="Delhaes L."/>
            <person name="Meyer W."/>
            <person name="Papon N."/>
            <person name="Bouchara J.P."/>
        </authorList>
    </citation>
    <scope>NUCLEOTIDE SEQUENCE [LARGE SCALE GENOMIC DNA]</scope>
    <source>
        <strain evidence="1 2">IHEM 14462</strain>
    </source>
</reference>
<sequence>MSSTQSNGSPVVDHRELFTRAVTRILSTDIAETTYAQIIDGLPLFDVLLDSRDGLFPKGHPIRNHTQLCPGILDKTREFRDKFRPQTLQFDSRLLSAYKAAGPGSKAFNTRLIEMTAVAVHEIAVLLFNRNTSLHKDDGITEWTPPKSDTWFWEWNPDGPLPTLFKHPWFIDFEQYPNGVADMVGYWAEARILGGVVLFDRRTPDDKPASSLDLDDEELSYLLPPKLDPDAIYFHSDREHVTYRIYQLLPEQKQALVDFLTADPRPLTCPLPILGDDNNLPRVDPEEPLKATGIYRDIWERKDRPFERSDARLRDVWDTNDFPTRDDKGAAANRAMEMRFQAEYGDDFDIDPEL</sequence>
<evidence type="ECO:0000313" key="2">
    <source>
        <dbReference type="Proteomes" id="UP000028545"/>
    </source>
</evidence>
<accession>A0A084GBM5</accession>
<dbReference type="OrthoDB" id="5346581at2759"/>
<dbReference type="KEGG" id="sapo:SAPIO_CDS2831"/>
<organism evidence="1 2">
    <name type="scientific">Pseudallescheria apiosperma</name>
    <name type="common">Scedosporium apiospermum</name>
    <dbReference type="NCBI Taxonomy" id="563466"/>
    <lineage>
        <taxon>Eukaryota</taxon>
        <taxon>Fungi</taxon>
        <taxon>Dikarya</taxon>
        <taxon>Ascomycota</taxon>
        <taxon>Pezizomycotina</taxon>
        <taxon>Sordariomycetes</taxon>
        <taxon>Hypocreomycetidae</taxon>
        <taxon>Microascales</taxon>
        <taxon>Microascaceae</taxon>
        <taxon>Scedosporium</taxon>
    </lineage>
</organism>
<dbReference type="OMA" id="RKSFHNN"/>
<gene>
    <name evidence="1" type="ORF">SAPIO_CDS2831</name>
</gene>
<dbReference type="HOGENOM" id="CLU_054623_1_0_1"/>
<dbReference type="RefSeq" id="XP_016644536.1">
    <property type="nucleotide sequence ID" value="XM_016785754.1"/>
</dbReference>
<protein>
    <submittedName>
        <fullName evidence="1">Uncharacterized protein</fullName>
    </submittedName>
</protein>
<dbReference type="AlphaFoldDB" id="A0A084GBM5"/>
<comment type="caution">
    <text evidence="1">The sequence shown here is derived from an EMBL/GenBank/DDBJ whole genome shotgun (WGS) entry which is preliminary data.</text>
</comment>
<evidence type="ECO:0000313" key="1">
    <source>
        <dbReference type="EMBL" id="KEZ44737.1"/>
    </source>
</evidence>
<keyword evidence="2" id="KW-1185">Reference proteome</keyword>
<name>A0A084GBM5_PSEDA</name>
<dbReference type="Proteomes" id="UP000028545">
    <property type="component" value="Unassembled WGS sequence"/>
</dbReference>
<dbReference type="EMBL" id="JOWA01000087">
    <property type="protein sequence ID" value="KEZ44737.1"/>
    <property type="molecule type" value="Genomic_DNA"/>
</dbReference>
<dbReference type="GeneID" id="27721903"/>